<dbReference type="Gene3D" id="3.30.420.10">
    <property type="entry name" value="Ribonuclease H-like superfamily/Ribonuclease H"/>
    <property type="match status" value="1"/>
</dbReference>
<dbReference type="SUPFAM" id="SSF53098">
    <property type="entry name" value="Ribonuclease H-like"/>
    <property type="match status" value="1"/>
</dbReference>
<keyword evidence="2" id="KW-0808">Transferase</keyword>
<dbReference type="Pfam" id="PF00929">
    <property type="entry name" value="RNase_T"/>
    <property type="match status" value="1"/>
</dbReference>
<dbReference type="STRING" id="501024.RTCCBAU85039_4834"/>
<dbReference type="Proteomes" id="UP000183063">
    <property type="component" value="Unassembled WGS sequence"/>
</dbReference>
<feature type="domain" description="Exonuclease" evidence="1">
    <location>
        <begin position="43"/>
        <end position="207"/>
    </location>
</feature>
<dbReference type="GO" id="GO:0005829">
    <property type="term" value="C:cytosol"/>
    <property type="evidence" value="ECO:0007669"/>
    <property type="project" value="TreeGrafter"/>
</dbReference>
<protein>
    <submittedName>
        <fullName evidence="2">DNA polymerase III subunit epsilon</fullName>
        <ecNumber evidence="2">2.7.7.7</ecNumber>
    </submittedName>
    <submittedName>
        <fullName evidence="3">DNA polymerase-3 subunit epsilon</fullName>
    </submittedName>
</protein>
<dbReference type="GO" id="GO:0003676">
    <property type="term" value="F:nucleic acid binding"/>
    <property type="evidence" value="ECO:0007669"/>
    <property type="project" value="InterPro"/>
</dbReference>
<reference evidence="2" key="2">
    <citation type="submission" date="2016-10" db="EMBL/GenBank/DDBJ databases">
        <authorList>
            <person name="de Groot N.N."/>
        </authorList>
    </citation>
    <scope>NUCLEOTIDE SEQUENCE [LARGE SCALE GENOMIC DNA]</scope>
    <source>
        <strain evidence="2">CCBAU85039</strain>
    </source>
</reference>
<dbReference type="AlphaFoldDB" id="A0A1H8SN97"/>
<keyword evidence="2" id="KW-0548">Nucleotidyltransferase</keyword>
<gene>
    <name evidence="2" type="primary">dnaQ_2</name>
    <name evidence="2" type="ORF">RTCCBAU85039_4834</name>
    <name evidence="3" type="ORF">SAMN05216228_102588</name>
</gene>
<dbReference type="EMBL" id="FNXB01000034">
    <property type="protein sequence ID" value="SEI12645.1"/>
    <property type="molecule type" value="Genomic_DNA"/>
</dbReference>
<dbReference type="InterPro" id="IPR036397">
    <property type="entry name" value="RNaseH_sf"/>
</dbReference>
<evidence type="ECO:0000313" key="5">
    <source>
        <dbReference type="Proteomes" id="UP000198939"/>
    </source>
</evidence>
<organism evidence="2 4">
    <name type="scientific">Rhizobium tibeticum</name>
    <dbReference type="NCBI Taxonomy" id="501024"/>
    <lineage>
        <taxon>Bacteria</taxon>
        <taxon>Pseudomonadati</taxon>
        <taxon>Pseudomonadota</taxon>
        <taxon>Alphaproteobacteria</taxon>
        <taxon>Hyphomicrobiales</taxon>
        <taxon>Rhizobiaceae</taxon>
        <taxon>Rhizobium/Agrobacterium group</taxon>
        <taxon>Rhizobium</taxon>
    </lineage>
</organism>
<keyword evidence="5" id="KW-1185">Reference proteome</keyword>
<name>A0A1H8SN97_9HYPH</name>
<dbReference type="SMART" id="SM00479">
    <property type="entry name" value="EXOIII"/>
    <property type="match status" value="1"/>
</dbReference>
<reference evidence="4" key="1">
    <citation type="submission" date="2016-10" db="EMBL/GenBank/DDBJ databases">
        <authorList>
            <person name="Wibberg D."/>
        </authorList>
    </citation>
    <scope>NUCLEOTIDE SEQUENCE [LARGE SCALE GENOMIC DNA]</scope>
</reference>
<dbReference type="GO" id="GO:0008408">
    <property type="term" value="F:3'-5' exonuclease activity"/>
    <property type="evidence" value="ECO:0007669"/>
    <property type="project" value="TreeGrafter"/>
</dbReference>
<dbReference type="InterPro" id="IPR013520">
    <property type="entry name" value="Ribonucl_H"/>
</dbReference>
<sequence>MAIDPFMLAMFRNPVADVNSLVCADRAGRLCQIDTIESEASLKTIAIDFETANEQRGSACSVGLAWIEDGQVTRVEERLIRPKEMRFSGMNIAIHGIRPEQVEDAPEFPEVMDEFHDDFRGATMIAHNAAFDFSVWRACLDLYRQSYPELTYLCSLKMAQRIWPHFLSHRLNMIAEHLGLRFAHHNAAEDAAVCAHAAIAMAKAVGAAAVNAIPAVIGMKPGRLTSNGYEACTCRKP</sequence>
<dbReference type="Proteomes" id="UP000198939">
    <property type="component" value="Unassembled WGS sequence"/>
</dbReference>
<evidence type="ECO:0000313" key="3">
    <source>
        <dbReference type="EMBL" id="SEO80260.1"/>
    </source>
</evidence>
<dbReference type="PANTHER" id="PTHR30231">
    <property type="entry name" value="DNA POLYMERASE III SUBUNIT EPSILON"/>
    <property type="match status" value="1"/>
</dbReference>
<dbReference type="GO" id="GO:0003887">
    <property type="term" value="F:DNA-directed DNA polymerase activity"/>
    <property type="evidence" value="ECO:0007669"/>
    <property type="project" value="UniProtKB-EC"/>
</dbReference>
<evidence type="ECO:0000259" key="1">
    <source>
        <dbReference type="SMART" id="SM00479"/>
    </source>
</evidence>
<dbReference type="CDD" id="cd06130">
    <property type="entry name" value="DNA_pol_III_epsilon_like"/>
    <property type="match status" value="1"/>
</dbReference>
<proteinExistence type="predicted"/>
<dbReference type="InterPro" id="IPR012337">
    <property type="entry name" value="RNaseH-like_sf"/>
</dbReference>
<dbReference type="EMBL" id="FOCV01000025">
    <property type="protein sequence ID" value="SEO80260.1"/>
    <property type="molecule type" value="Genomic_DNA"/>
</dbReference>
<evidence type="ECO:0000313" key="4">
    <source>
        <dbReference type="Proteomes" id="UP000183063"/>
    </source>
</evidence>
<accession>A0A1H8SN97</accession>
<dbReference type="EC" id="2.7.7.7" evidence="2"/>
<evidence type="ECO:0000313" key="2">
    <source>
        <dbReference type="EMBL" id="SEI12645.1"/>
    </source>
</evidence>
<dbReference type="PANTHER" id="PTHR30231:SF42">
    <property type="entry name" value="EXONUCLEASE"/>
    <property type="match status" value="1"/>
</dbReference>
<reference evidence="3 5" key="3">
    <citation type="submission" date="2016-10" db="EMBL/GenBank/DDBJ databases">
        <authorList>
            <person name="Varghese N."/>
            <person name="Submissions S."/>
        </authorList>
    </citation>
    <scope>NUCLEOTIDE SEQUENCE [LARGE SCALE GENOMIC DNA]</scope>
    <source>
        <strain evidence="3 5">CGMCC 1.7071</strain>
    </source>
</reference>